<dbReference type="InterPro" id="IPR041881">
    <property type="entry name" value="PqqD_sf"/>
</dbReference>
<evidence type="ECO:0000313" key="2">
    <source>
        <dbReference type="Proteomes" id="UP000259211"/>
    </source>
</evidence>
<dbReference type="InterPro" id="IPR008792">
    <property type="entry name" value="PQQD"/>
</dbReference>
<dbReference type="Proteomes" id="UP000259211">
    <property type="component" value="Unassembled WGS sequence"/>
</dbReference>
<dbReference type="AlphaFoldDB" id="A0A3E2DN47"/>
<accession>A0A3E2DN47</accession>
<gene>
    <name evidence="1" type="ORF">CHT91_00175</name>
</gene>
<dbReference type="Gene3D" id="1.10.10.1150">
    <property type="entry name" value="Coenzyme PQQ synthesis protein D (PqqD)"/>
    <property type="match status" value="1"/>
</dbReference>
<protein>
    <submittedName>
        <fullName evidence="1">PqqD family protein</fullName>
    </submittedName>
</protein>
<reference evidence="1 2" key="1">
    <citation type="submission" date="2017-07" db="EMBL/GenBank/DDBJ databases">
        <authorList>
            <person name="Sun Z.S."/>
            <person name="Albrecht U."/>
            <person name="Echele G."/>
            <person name="Lee C.C."/>
        </authorList>
    </citation>
    <scope>NUCLEOTIDE SEQUENCE [LARGE SCALE GENOMIC DNA]</scope>
    <source>
        <strain evidence="1 2">P16-029</strain>
    </source>
</reference>
<organism evidence="1 2">
    <name type="scientific">Cutibacterium avidum</name>
    <dbReference type="NCBI Taxonomy" id="33010"/>
    <lineage>
        <taxon>Bacteria</taxon>
        <taxon>Bacillati</taxon>
        <taxon>Actinomycetota</taxon>
        <taxon>Actinomycetes</taxon>
        <taxon>Propionibacteriales</taxon>
        <taxon>Propionibacteriaceae</taxon>
        <taxon>Cutibacterium</taxon>
    </lineage>
</organism>
<dbReference type="Pfam" id="PF05402">
    <property type="entry name" value="PqqD"/>
    <property type="match status" value="1"/>
</dbReference>
<proteinExistence type="predicted"/>
<name>A0A3E2DN47_9ACTN</name>
<sequence>MTWRISPNVAWTYDEDGVAVATVPDTQVYRLDSSGGIIWDAVAERPGATTDEIVADVAALVHVPADRICEDVISYLRHLESLGIVIARG</sequence>
<dbReference type="RefSeq" id="WP_065673027.1">
    <property type="nucleotide sequence ID" value="NZ_JAQDJS010000008.1"/>
</dbReference>
<comment type="caution">
    <text evidence="1">The sequence shown here is derived from an EMBL/GenBank/DDBJ whole genome shotgun (WGS) entry which is preliminary data.</text>
</comment>
<evidence type="ECO:0000313" key="1">
    <source>
        <dbReference type="EMBL" id="RFT46790.1"/>
    </source>
</evidence>
<dbReference type="EMBL" id="NOWI01000001">
    <property type="protein sequence ID" value="RFT46790.1"/>
    <property type="molecule type" value="Genomic_DNA"/>
</dbReference>